<keyword evidence="2" id="KW-1185">Reference proteome</keyword>
<name>A0A2S1T1U6_9ACTN</name>
<gene>
    <name evidence="1" type="ORF">DDW44_30465</name>
</gene>
<organism evidence="1 2">
    <name type="scientific">Streptomyces tirandamycinicus</name>
    <dbReference type="NCBI Taxonomy" id="2174846"/>
    <lineage>
        <taxon>Bacteria</taxon>
        <taxon>Bacillati</taxon>
        <taxon>Actinomycetota</taxon>
        <taxon>Actinomycetes</taxon>
        <taxon>Kitasatosporales</taxon>
        <taxon>Streptomycetaceae</taxon>
        <taxon>Streptomyces</taxon>
    </lineage>
</organism>
<accession>A0A2S1T1U6</accession>
<dbReference type="OrthoDB" id="4237672at2"/>
<dbReference type="Proteomes" id="UP000244900">
    <property type="component" value="Chromosome"/>
</dbReference>
<proteinExistence type="predicted"/>
<protein>
    <submittedName>
        <fullName evidence="1">Uncharacterized protein</fullName>
    </submittedName>
</protein>
<evidence type="ECO:0000313" key="1">
    <source>
        <dbReference type="EMBL" id="AWI32645.1"/>
    </source>
</evidence>
<evidence type="ECO:0000313" key="2">
    <source>
        <dbReference type="Proteomes" id="UP000244900"/>
    </source>
</evidence>
<dbReference type="AlphaFoldDB" id="A0A2S1T1U6"/>
<dbReference type="KEGG" id="stir:DDW44_30465"/>
<sequence>MPVTLGKATDTPTVTGPAHLHITIAQLPDGRISSVEISGPAPDSEELWYDEPRATVWTGLTPDADDDDRAMATKVLDLAMSPEYRQTNGHDWAEGERNAFAFHFDHTEERAFLRTVEAHLIRAGYLDAHVGSVACHSFGLTLAGSAEHYAYNGDGGWRFATEDCTTAEGAYEYRAPIAPADATPRRVAAAILVHLADAGEIEPAALAPLHRIPVRYGLWRITNWAHFTRRMGQRLDRYRRRITARTR</sequence>
<dbReference type="RefSeq" id="WP_108908513.1">
    <property type="nucleotide sequence ID" value="NZ_CP029188.1"/>
</dbReference>
<dbReference type="EMBL" id="CP029188">
    <property type="protein sequence ID" value="AWI32645.1"/>
    <property type="molecule type" value="Genomic_DNA"/>
</dbReference>
<reference evidence="1 2" key="1">
    <citation type="submission" date="2018-05" db="EMBL/GenBank/DDBJ databases">
        <title>Complete genome sequence of sponge-derived Streptomyces sp. HNM0039.</title>
        <authorList>
            <person name="Huang X."/>
            <person name="Zhou S."/>
        </authorList>
    </citation>
    <scope>NUCLEOTIDE SEQUENCE [LARGE SCALE GENOMIC DNA]</scope>
    <source>
        <strain evidence="1 2">HNM0039</strain>
    </source>
</reference>